<dbReference type="InterPro" id="IPR017946">
    <property type="entry name" value="PLC-like_Pdiesterase_TIM-brl"/>
</dbReference>
<dbReference type="Gene3D" id="3.20.20.190">
    <property type="entry name" value="Phosphatidylinositol (PI) phosphodiesterase"/>
    <property type="match status" value="1"/>
</dbReference>
<name>A0A3N5BSN6_9BACL</name>
<reference evidence="2 3" key="1">
    <citation type="submission" date="2018-11" db="EMBL/GenBank/DDBJ databases">
        <title>Genomic Encyclopedia of Type Strains, Phase IV (KMG-IV): sequencing the most valuable type-strain genomes for metagenomic binning, comparative biology and taxonomic classification.</title>
        <authorList>
            <person name="Goeker M."/>
        </authorList>
    </citation>
    <scope>NUCLEOTIDE SEQUENCE [LARGE SCALE GENOMIC DNA]</scope>
    <source>
        <strain evidence="2 3">DSM 29158</strain>
    </source>
</reference>
<dbReference type="PROSITE" id="PS51704">
    <property type="entry name" value="GP_PDE"/>
    <property type="match status" value="1"/>
</dbReference>
<dbReference type="GO" id="GO:0006629">
    <property type="term" value="P:lipid metabolic process"/>
    <property type="evidence" value="ECO:0007669"/>
    <property type="project" value="InterPro"/>
</dbReference>
<evidence type="ECO:0000259" key="1">
    <source>
        <dbReference type="PROSITE" id="PS51704"/>
    </source>
</evidence>
<keyword evidence="3" id="KW-1185">Reference proteome</keyword>
<protein>
    <submittedName>
        <fullName evidence="2">Glycerophosphoryl diester phosphodiesterase</fullName>
    </submittedName>
</protein>
<feature type="domain" description="GP-PDE" evidence="1">
    <location>
        <begin position="2"/>
        <end position="233"/>
    </location>
</feature>
<dbReference type="RefSeq" id="WP_123807553.1">
    <property type="nucleotide sequence ID" value="NZ_RKRK01000002.1"/>
</dbReference>
<accession>A0A3N5BSN6</accession>
<evidence type="ECO:0000313" key="2">
    <source>
        <dbReference type="EMBL" id="RPF58070.1"/>
    </source>
</evidence>
<dbReference type="GO" id="GO:0008081">
    <property type="term" value="F:phosphoric diester hydrolase activity"/>
    <property type="evidence" value="ECO:0007669"/>
    <property type="project" value="InterPro"/>
</dbReference>
<organism evidence="2 3">
    <name type="scientific">Abyssicoccus albus</name>
    <dbReference type="NCBI Taxonomy" id="1817405"/>
    <lineage>
        <taxon>Bacteria</taxon>
        <taxon>Bacillati</taxon>
        <taxon>Bacillota</taxon>
        <taxon>Bacilli</taxon>
        <taxon>Bacillales</taxon>
        <taxon>Abyssicoccaceae</taxon>
    </lineage>
</organism>
<proteinExistence type="predicted"/>
<gene>
    <name evidence="2" type="ORF">EDD62_0708</name>
</gene>
<dbReference type="SUPFAM" id="SSF51695">
    <property type="entry name" value="PLC-like phosphodiesterases"/>
    <property type="match status" value="1"/>
</dbReference>
<comment type="caution">
    <text evidence="2">The sequence shown here is derived from an EMBL/GenBank/DDBJ whole genome shotgun (WGS) entry which is preliminary data.</text>
</comment>
<dbReference type="PANTHER" id="PTHR46211:SF1">
    <property type="entry name" value="GLYCEROPHOSPHODIESTER PHOSPHODIESTERASE, CYTOPLASMIC"/>
    <property type="match status" value="1"/>
</dbReference>
<dbReference type="AlphaFoldDB" id="A0A3N5BSN6"/>
<dbReference type="Pfam" id="PF03009">
    <property type="entry name" value="GDPD"/>
    <property type="match status" value="1"/>
</dbReference>
<dbReference type="OrthoDB" id="384721at2"/>
<dbReference type="EMBL" id="RKRK01000002">
    <property type="protein sequence ID" value="RPF58070.1"/>
    <property type="molecule type" value="Genomic_DNA"/>
</dbReference>
<evidence type="ECO:0000313" key="3">
    <source>
        <dbReference type="Proteomes" id="UP000277108"/>
    </source>
</evidence>
<sequence length="239" mass="27406">MTKIIAHRGYSSLYIENSVESFRKAYDHMADGVELDVHLSKDGEIIVHHDKTINRMTTKKGSIKNLNSNVLSQIALKKTKHSSYQTIPLLSDVLYHLEPTPLLINIEVKSPTVEMCNRLIEVIKSFDISDRVIISSFHLDFLKMIKERDVNIHTAFLYSKLIGNLEQTIKDNYIDSIHPHLLFASESIMEQVMPMNAKVRVYTVNKKTDIEYYIGIGVDAIITDEVELAYQVREALIKE</sequence>
<dbReference type="PROSITE" id="PS50007">
    <property type="entry name" value="PIPLC_X_DOMAIN"/>
    <property type="match status" value="1"/>
</dbReference>
<dbReference type="Proteomes" id="UP000277108">
    <property type="component" value="Unassembled WGS sequence"/>
</dbReference>
<dbReference type="InterPro" id="IPR030395">
    <property type="entry name" value="GP_PDE_dom"/>
</dbReference>
<dbReference type="PANTHER" id="PTHR46211">
    <property type="entry name" value="GLYCEROPHOSPHORYL DIESTER PHOSPHODIESTERASE"/>
    <property type="match status" value="1"/>
</dbReference>